<gene>
    <name evidence="2" type="ORF">PHPALM_27896</name>
</gene>
<reference evidence="2 3" key="1">
    <citation type="journal article" date="2017" name="Genome Biol. Evol.">
        <title>Phytophthora megakarya and P. palmivora, closely related causal agents of cacao black pod rot, underwent increases in genome sizes and gene numbers by different mechanisms.</title>
        <authorList>
            <person name="Ali S.S."/>
            <person name="Shao J."/>
            <person name="Lary D.J."/>
            <person name="Kronmiller B."/>
            <person name="Shen D."/>
            <person name="Strem M.D."/>
            <person name="Amoako-Attah I."/>
            <person name="Akrofi A.Y."/>
            <person name="Begoude B.A."/>
            <person name="Ten Hoopen G.M."/>
            <person name="Coulibaly K."/>
            <person name="Kebe B.I."/>
            <person name="Melnick R.L."/>
            <person name="Guiltinan M.J."/>
            <person name="Tyler B.M."/>
            <person name="Meinhardt L.W."/>
            <person name="Bailey B.A."/>
        </authorList>
    </citation>
    <scope>NUCLEOTIDE SEQUENCE [LARGE SCALE GENOMIC DNA]</scope>
    <source>
        <strain evidence="3">sbr112.9</strain>
    </source>
</reference>
<evidence type="ECO:0000256" key="1">
    <source>
        <dbReference type="SAM" id="MobiDB-lite"/>
    </source>
</evidence>
<keyword evidence="3" id="KW-1185">Reference proteome</keyword>
<comment type="caution">
    <text evidence="2">The sequence shown here is derived from an EMBL/GenBank/DDBJ whole genome shotgun (WGS) entry which is preliminary data.</text>
</comment>
<feature type="compositionally biased region" description="Polar residues" evidence="1">
    <location>
        <begin position="1"/>
        <end position="15"/>
    </location>
</feature>
<name>A0A2P4XBG0_9STRA</name>
<dbReference type="Proteomes" id="UP000237271">
    <property type="component" value="Unassembled WGS sequence"/>
</dbReference>
<proteinExistence type="predicted"/>
<sequence length="233" mass="25001">MESFQPGSSTASISVHTGGAPAKMTPVSREISGGQAGGYLPSVLEELRALKAEVLHLRGLVGAQAAIGGSVPICTSTTAPNAKSELPQAEFPRKFEKGEVRLQSPQTHMLAASRMFRSFGATTGKPLSAISFRKFEKGEVRLQSPQTHMLAASLMFRSFGATTGKPLSAISYALWMRKLDCIKFQSTPAALVVIFSGRLTLMHFKESTELEALKDGSSNATFRATSAHQLRSR</sequence>
<dbReference type="AlphaFoldDB" id="A0A2P4XBG0"/>
<feature type="region of interest" description="Disordered" evidence="1">
    <location>
        <begin position="1"/>
        <end position="29"/>
    </location>
</feature>
<organism evidence="2 3">
    <name type="scientific">Phytophthora palmivora</name>
    <dbReference type="NCBI Taxonomy" id="4796"/>
    <lineage>
        <taxon>Eukaryota</taxon>
        <taxon>Sar</taxon>
        <taxon>Stramenopiles</taxon>
        <taxon>Oomycota</taxon>
        <taxon>Peronosporomycetes</taxon>
        <taxon>Peronosporales</taxon>
        <taxon>Peronosporaceae</taxon>
        <taxon>Phytophthora</taxon>
    </lineage>
</organism>
<dbReference type="EMBL" id="NCKW01015484">
    <property type="protein sequence ID" value="POM62893.1"/>
    <property type="molecule type" value="Genomic_DNA"/>
</dbReference>
<protein>
    <submittedName>
        <fullName evidence="2">Uncharacterized protein</fullName>
    </submittedName>
</protein>
<evidence type="ECO:0000313" key="3">
    <source>
        <dbReference type="Proteomes" id="UP000237271"/>
    </source>
</evidence>
<dbReference type="OrthoDB" id="129158at2759"/>
<evidence type="ECO:0000313" key="2">
    <source>
        <dbReference type="EMBL" id="POM62893.1"/>
    </source>
</evidence>
<accession>A0A2P4XBG0</accession>